<dbReference type="InterPro" id="IPR021109">
    <property type="entry name" value="Peptidase_aspartic_dom_sf"/>
</dbReference>
<evidence type="ECO:0000313" key="3">
    <source>
        <dbReference type="Proteomes" id="UP000593568"/>
    </source>
</evidence>
<reference evidence="2 3" key="1">
    <citation type="journal article" date="2019" name="Genome Biol. Evol.">
        <title>Insights into the evolution of the New World diploid cottons (Gossypium, subgenus Houzingenia) based on genome sequencing.</title>
        <authorList>
            <person name="Grover C.E."/>
            <person name="Arick M.A. 2nd"/>
            <person name="Thrash A."/>
            <person name="Conover J.L."/>
            <person name="Sanders W.S."/>
            <person name="Peterson D.G."/>
            <person name="Frelichowski J.E."/>
            <person name="Scheffler J.A."/>
            <person name="Scheffler B.E."/>
            <person name="Wendel J.F."/>
        </authorList>
    </citation>
    <scope>NUCLEOTIDE SEQUENCE [LARGE SCALE GENOMIC DNA]</scope>
    <source>
        <strain evidence="2">8</strain>
        <tissue evidence="2">Leaf</tissue>
    </source>
</reference>
<dbReference type="AlphaFoldDB" id="A0A7J9EUK1"/>
<evidence type="ECO:0000313" key="2">
    <source>
        <dbReference type="EMBL" id="MBA0776719.1"/>
    </source>
</evidence>
<sequence>MVEAESFVELDPMKDKFESSKPNGKGNGERNHEKDEEGHIDDGNNIDSTSGNRKPRDTKQRSNNPRDKGKIIKYFICQGPHMARKCPKKSMISSIKKKYEPKEDAKLIEGKTSRVNLMVLIPKKRNGEERLMFVDMNIAGQKRSALINTRASDLFISKKAVNKLGLSIKKSNKKIKIVNSEEALIVGVIRNVELQIGKWKGKEDFEVGTKVLSSIQLVKYILYGRNINSIERNTTKAPSKKLVEHETGMRPMELTMEPSPLGKVDCVLDFEGKEAMQKQSKRVNVAKVTMRALREWVGKDVMGQSAKPVTMAQNAPHGGLLIRWGTFSPRELSRFKELLEKPVRLKPGWPDNEDMTT</sequence>
<dbReference type="EMBL" id="JABEZW010000009">
    <property type="protein sequence ID" value="MBA0776719.1"/>
    <property type="molecule type" value="Genomic_DNA"/>
</dbReference>
<dbReference type="Gene3D" id="2.40.70.10">
    <property type="entry name" value="Acid Proteases"/>
    <property type="match status" value="1"/>
</dbReference>
<name>A0A7J9EUK1_9ROSI</name>
<evidence type="ECO:0000256" key="1">
    <source>
        <dbReference type="SAM" id="MobiDB-lite"/>
    </source>
</evidence>
<comment type="caution">
    <text evidence="2">The sequence shown here is derived from an EMBL/GenBank/DDBJ whole genome shotgun (WGS) entry which is preliminary data.</text>
</comment>
<dbReference type="Proteomes" id="UP000593568">
    <property type="component" value="Unassembled WGS sequence"/>
</dbReference>
<feature type="compositionally biased region" description="Basic and acidic residues" evidence="1">
    <location>
        <begin position="27"/>
        <end position="42"/>
    </location>
</feature>
<organism evidence="2 3">
    <name type="scientific">Gossypium trilobum</name>
    <dbReference type="NCBI Taxonomy" id="34281"/>
    <lineage>
        <taxon>Eukaryota</taxon>
        <taxon>Viridiplantae</taxon>
        <taxon>Streptophyta</taxon>
        <taxon>Embryophyta</taxon>
        <taxon>Tracheophyta</taxon>
        <taxon>Spermatophyta</taxon>
        <taxon>Magnoliopsida</taxon>
        <taxon>eudicotyledons</taxon>
        <taxon>Gunneridae</taxon>
        <taxon>Pentapetalae</taxon>
        <taxon>rosids</taxon>
        <taxon>malvids</taxon>
        <taxon>Malvales</taxon>
        <taxon>Malvaceae</taxon>
        <taxon>Malvoideae</taxon>
        <taxon>Gossypium</taxon>
    </lineage>
</organism>
<protein>
    <submittedName>
        <fullName evidence="2">Uncharacterized protein</fullName>
    </submittedName>
</protein>
<proteinExistence type="predicted"/>
<accession>A0A7J9EUK1</accession>
<gene>
    <name evidence="2" type="ORF">Gotri_011678</name>
</gene>
<keyword evidence="3" id="KW-1185">Reference proteome</keyword>
<feature type="compositionally biased region" description="Basic and acidic residues" evidence="1">
    <location>
        <begin position="54"/>
        <end position="70"/>
    </location>
</feature>
<feature type="region of interest" description="Disordered" evidence="1">
    <location>
        <begin position="1"/>
        <end position="71"/>
    </location>
</feature>